<keyword evidence="4" id="KW-1185">Reference proteome</keyword>
<feature type="compositionally biased region" description="Polar residues" evidence="1">
    <location>
        <begin position="240"/>
        <end position="249"/>
    </location>
</feature>
<feature type="compositionally biased region" description="Pro residues" evidence="1">
    <location>
        <begin position="142"/>
        <end position="153"/>
    </location>
</feature>
<evidence type="ECO:0000256" key="1">
    <source>
        <dbReference type="SAM" id="MobiDB-lite"/>
    </source>
</evidence>
<feature type="compositionally biased region" description="Acidic residues" evidence="1">
    <location>
        <begin position="253"/>
        <end position="262"/>
    </location>
</feature>
<dbReference type="OrthoDB" id="3257342at2759"/>
<evidence type="ECO:0000313" key="3">
    <source>
        <dbReference type="EMBL" id="KLO11905.1"/>
    </source>
</evidence>
<feature type="region of interest" description="Disordered" evidence="1">
    <location>
        <begin position="1"/>
        <end position="278"/>
    </location>
</feature>
<reference evidence="3 4" key="1">
    <citation type="submission" date="2015-04" db="EMBL/GenBank/DDBJ databases">
        <title>Complete genome sequence of Schizopora paradoxa KUC8140, a cosmopolitan wood degrader in East Asia.</title>
        <authorList>
            <consortium name="DOE Joint Genome Institute"/>
            <person name="Min B."/>
            <person name="Park H."/>
            <person name="Jang Y."/>
            <person name="Kim J.-J."/>
            <person name="Kim K.H."/>
            <person name="Pangilinan J."/>
            <person name="Lipzen A."/>
            <person name="Riley R."/>
            <person name="Grigoriev I.V."/>
            <person name="Spatafora J.W."/>
            <person name="Choi I.-G."/>
        </authorList>
    </citation>
    <scope>NUCLEOTIDE SEQUENCE [LARGE SCALE GENOMIC DNA]</scope>
    <source>
        <strain evidence="3 4">KUC8140</strain>
    </source>
</reference>
<accession>A0A0H2RIX0</accession>
<feature type="compositionally biased region" description="Acidic residues" evidence="1">
    <location>
        <begin position="187"/>
        <end position="204"/>
    </location>
</feature>
<dbReference type="Proteomes" id="UP000053477">
    <property type="component" value="Unassembled WGS sequence"/>
</dbReference>
<feature type="compositionally biased region" description="Basic and acidic residues" evidence="1">
    <location>
        <begin position="78"/>
        <end position="90"/>
    </location>
</feature>
<feature type="compositionally biased region" description="Basic and acidic residues" evidence="1">
    <location>
        <begin position="51"/>
        <end position="70"/>
    </location>
</feature>
<sequence>MAGRNNTAAKAQKNAQSASKASSQGNSQAAARTSQAGGTTTTTSRSSRPVQKSDRLLQQEEEQREREAARLLKQQKAQNRDASIKRRAQEREDDASGDYLRGPPPVPRKKPNTSRPRQDSMEADDDGGREAASRLAPRQAGVPPPPNTNPIAPPATKTARFRSPQAQNLFDNDDDVDHASRSRPATNDEDMDYDRDTLEYEPGDADPPATTDDEVTSGGFTSGPDDVDSDDDRPGAISRVVSSSKSGATKSDDGDDGGDDNELVPIEGGPSKGRRPRNIDLDEEIRAYIESGEKHYRVLIATLDAFPSHRKVSEFVAMAMQAVCDLYKVSVRIDDTIQRLLKQRGAQLRGEVKTKARPIVALLYGIHAASKQRGGKKAVRELVYSLLDGHTFIFEDGEAQQGAFLNDTIQLTINEVWFHNGSADGVFFREEFCKPENGISPHLIALVCAVIECCLHEWRTGERTSIKFSTERYCETYRTYVALLGKIGERNDGEGLRRLGRRIAKRAQKHAGISADGTVEIALDRDAIDSAADELGNLSEGDDDDDDDE</sequence>
<dbReference type="AlphaFoldDB" id="A0A0H2RIX0"/>
<feature type="compositionally biased region" description="Low complexity" evidence="1">
    <location>
        <begin position="1"/>
        <end position="47"/>
    </location>
</feature>
<organism evidence="3 4">
    <name type="scientific">Schizopora paradoxa</name>
    <dbReference type="NCBI Taxonomy" id="27342"/>
    <lineage>
        <taxon>Eukaryota</taxon>
        <taxon>Fungi</taxon>
        <taxon>Dikarya</taxon>
        <taxon>Basidiomycota</taxon>
        <taxon>Agaricomycotina</taxon>
        <taxon>Agaricomycetes</taxon>
        <taxon>Hymenochaetales</taxon>
        <taxon>Schizoporaceae</taxon>
        <taxon>Schizopora</taxon>
    </lineage>
</organism>
<dbReference type="InterPro" id="IPR045341">
    <property type="entry name" value="DUF6532"/>
</dbReference>
<dbReference type="EMBL" id="KQ085989">
    <property type="protein sequence ID" value="KLO11905.1"/>
    <property type="molecule type" value="Genomic_DNA"/>
</dbReference>
<name>A0A0H2RIX0_9AGAM</name>
<feature type="domain" description="DUF6532" evidence="2">
    <location>
        <begin position="294"/>
        <end position="486"/>
    </location>
</feature>
<dbReference type="InParanoid" id="A0A0H2RIX0"/>
<dbReference type="Pfam" id="PF20149">
    <property type="entry name" value="DUF6532"/>
    <property type="match status" value="1"/>
</dbReference>
<gene>
    <name evidence="3" type="ORF">SCHPADRAFT_941639</name>
</gene>
<proteinExistence type="predicted"/>
<evidence type="ECO:0000259" key="2">
    <source>
        <dbReference type="Pfam" id="PF20149"/>
    </source>
</evidence>
<protein>
    <recommendedName>
        <fullName evidence="2">DUF6532 domain-containing protein</fullName>
    </recommendedName>
</protein>
<evidence type="ECO:0000313" key="4">
    <source>
        <dbReference type="Proteomes" id="UP000053477"/>
    </source>
</evidence>
<feature type="compositionally biased region" description="Basic and acidic residues" evidence="1">
    <location>
        <begin position="116"/>
        <end position="132"/>
    </location>
</feature>